<feature type="region of interest" description="Disordered" evidence="3">
    <location>
        <begin position="377"/>
        <end position="398"/>
    </location>
</feature>
<dbReference type="EMBL" id="JAAGAX010000006">
    <property type="protein sequence ID" value="KAF2312445.1"/>
    <property type="molecule type" value="Genomic_DNA"/>
</dbReference>
<dbReference type="Gene3D" id="1.10.10.10">
    <property type="entry name" value="Winged helix-like DNA-binding domain superfamily/Winged helix DNA-binding domain"/>
    <property type="match status" value="1"/>
</dbReference>
<evidence type="ECO:0000256" key="3">
    <source>
        <dbReference type="SAM" id="MobiDB-lite"/>
    </source>
</evidence>
<proteinExistence type="predicted"/>
<dbReference type="InterPro" id="IPR045180">
    <property type="entry name" value="La_dom_prot"/>
</dbReference>
<feature type="compositionally biased region" description="Low complexity" evidence="3">
    <location>
        <begin position="216"/>
        <end position="228"/>
    </location>
</feature>
<dbReference type="InterPro" id="IPR036388">
    <property type="entry name" value="WH-like_DNA-bd_sf"/>
</dbReference>
<dbReference type="SUPFAM" id="SSF46785">
    <property type="entry name" value="Winged helix' DNA-binding domain"/>
    <property type="match status" value="1"/>
</dbReference>
<sequence>MVGHIHEEMVLTITIMGADVIKIALIKIGTLREISTAGMPMCSRRELSKELYYVAGLPPDPLRGVPFVAAPMPPPLYFTSPDPQLHSKIVNQIDYYFSNENLIKDTFLRQNMDDQGWVSIKLIAGFKKGDKVRRRNDWMRWIMPPSVQFPSVSGHPTLGRSSHDMLAARVQRISLEENASSHSSGRSPADVRNEASLGRSSSGDLKSQSLVSTTEGTGQVSVQGVSTSSTLARNLSERGLLYYLSFAIRKSLIGLDVDKFYIDRASDALLLSKSDFLPLKYLKAASSMAGGRGRQLARATTKSSRDPFAKIHRQEESLPMLKETCSYDSPVPPPATVLRLNSGPGFDFLDNSDPLRPTHPVSNVSFLNGPFEALHSSSGMPSFGKKRVQESDNSSCDRRHKRMIKNENQQLDRELENRKLSVFSLLLIRAIYEAYTSELEQEIAHLQAENARLKRQQEESCLAAAAQTPKKHTLHRTSTAPF</sequence>
<dbReference type="AlphaFoldDB" id="A0A6A6MIU9"/>
<feature type="compositionally biased region" description="Polar residues" evidence="3">
    <location>
        <begin position="177"/>
        <end position="186"/>
    </location>
</feature>
<dbReference type="SMART" id="SM00715">
    <property type="entry name" value="LA"/>
    <property type="match status" value="1"/>
</dbReference>
<dbReference type="PANTHER" id="PTHR22792:SF132">
    <property type="entry name" value="LA-RELATED PROTEIN 1"/>
    <property type="match status" value="1"/>
</dbReference>
<dbReference type="Pfam" id="PF05383">
    <property type="entry name" value="La"/>
    <property type="match status" value="1"/>
</dbReference>
<feature type="region of interest" description="Disordered" evidence="3">
    <location>
        <begin position="177"/>
        <end position="228"/>
    </location>
</feature>
<dbReference type="Proteomes" id="UP000467840">
    <property type="component" value="Chromosome 14"/>
</dbReference>
<feature type="domain" description="HTH La-type RNA-binding" evidence="4">
    <location>
        <begin position="79"/>
        <end position="179"/>
    </location>
</feature>
<evidence type="ECO:0000256" key="2">
    <source>
        <dbReference type="PROSITE-ProRule" id="PRU00332"/>
    </source>
</evidence>
<keyword evidence="1 2" id="KW-0694">RNA-binding</keyword>
<gene>
    <name evidence="5" type="ORF">GH714_034698</name>
</gene>
<name>A0A6A6MIU9_HEVBR</name>
<dbReference type="CDD" id="cd07323">
    <property type="entry name" value="LAM"/>
    <property type="match status" value="1"/>
</dbReference>
<dbReference type="GO" id="GO:0003723">
    <property type="term" value="F:RNA binding"/>
    <property type="evidence" value="ECO:0007669"/>
    <property type="project" value="UniProtKB-UniRule"/>
</dbReference>
<evidence type="ECO:0000256" key="1">
    <source>
        <dbReference type="ARBA" id="ARBA00022884"/>
    </source>
</evidence>
<evidence type="ECO:0000313" key="6">
    <source>
        <dbReference type="Proteomes" id="UP000467840"/>
    </source>
</evidence>
<accession>A0A6A6MIU9</accession>
<evidence type="ECO:0000259" key="4">
    <source>
        <dbReference type="PROSITE" id="PS50961"/>
    </source>
</evidence>
<reference evidence="5 6" key="1">
    <citation type="journal article" date="2020" name="Mol. Plant">
        <title>The Chromosome-Based Rubber Tree Genome Provides New Insights into Spurge Genome Evolution and Rubber Biosynthesis.</title>
        <authorList>
            <person name="Liu J."/>
            <person name="Shi C."/>
            <person name="Shi C.C."/>
            <person name="Li W."/>
            <person name="Zhang Q.J."/>
            <person name="Zhang Y."/>
            <person name="Li K."/>
            <person name="Lu H.F."/>
            <person name="Shi C."/>
            <person name="Zhu S.T."/>
            <person name="Xiao Z.Y."/>
            <person name="Nan H."/>
            <person name="Yue Y."/>
            <person name="Zhu X.G."/>
            <person name="Wu Y."/>
            <person name="Hong X.N."/>
            <person name="Fan G.Y."/>
            <person name="Tong Y."/>
            <person name="Zhang D."/>
            <person name="Mao C.L."/>
            <person name="Liu Y.L."/>
            <person name="Hao S.J."/>
            <person name="Liu W.Q."/>
            <person name="Lv M.Q."/>
            <person name="Zhang H.B."/>
            <person name="Liu Y."/>
            <person name="Hu-Tang G.R."/>
            <person name="Wang J.P."/>
            <person name="Wang J.H."/>
            <person name="Sun Y.H."/>
            <person name="Ni S.B."/>
            <person name="Chen W.B."/>
            <person name="Zhang X.C."/>
            <person name="Jiao Y.N."/>
            <person name="Eichler E.E."/>
            <person name="Li G.H."/>
            <person name="Liu X."/>
            <person name="Gao L.Z."/>
        </authorList>
    </citation>
    <scope>NUCLEOTIDE SEQUENCE [LARGE SCALE GENOMIC DNA]</scope>
    <source>
        <strain evidence="6">cv. GT1</strain>
        <tissue evidence="5">Leaf</tissue>
    </source>
</reference>
<dbReference type="CDD" id="cd14707">
    <property type="entry name" value="bZIP_plant_BZIP46"/>
    <property type="match status" value="1"/>
</dbReference>
<protein>
    <recommendedName>
        <fullName evidence="4">HTH La-type RNA-binding domain-containing protein</fullName>
    </recommendedName>
</protein>
<dbReference type="InterPro" id="IPR036390">
    <property type="entry name" value="WH_DNA-bd_sf"/>
</dbReference>
<dbReference type="GO" id="GO:0005737">
    <property type="term" value="C:cytoplasm"/>
    <property type="evidence" value="ECO:0007669"/>
    <property type="project" value="UniProtKB-ARBA"/>
</dbReference>
<organism evidence="5 6">
    <name type="scientific">Hevea brasiliensis</name>
    <name type="common">Para rubber tree</name>
    <name type="synonym">Siphonia brasiliensis</name>
    <dbReference type="NCBI Taxonomy" id="3981"/>
    <lineage>
        <taxon>Eukaryota</taxon>
        <taxon>Viridiplantae</taxon>
        <taxon>Streptophyta</taxon>
        <taxon>Embryophyta</taxon>
        <taxon>Tracheophyta</taxon>
        <taxon>Spermatophyta</taxon>
        <taxon>Magnoliopsida</taxon>
        <taxon>eudicotyledons</taxon>
        <taxon>Gunneridae</taxon>
        <taxon>Pentapetalae</taxon>
        <taxon>rosids</taxon>
        <taxon>fabids</taxon>
        <taxon>Malpighiales</taxon>
        <taxon>Euphorbiaceae</taxon>
        <taxon>Crotonoideae</taxon>
        <taxon>Micrandreae</taxon>
        <taxon>Hevea</taxon>
    </lineage>
</organism>
<dbReference type="InterPro" id="IPR006630">
    <property type="entry name" value="La_HTH"/>
</dbReference>
<dbReference type="PROSITE" id="PS50961">
    <property type="entry name" value="HTH_LA"/>
    <property type="match status" value="1"/>
</dbReference>
<keyword evidence="6" id="KW-1185">Reference proteome</keyword>
<feature type="compositionally biased region" description="Polar residues" evidence="3">
    <location>
        <begin position="198"/>
        <end position="215"/>
    </location>
</feature>
<comment type="caution">
    <text evidence="5">The sequence shown here is derived from an EMBL/GenBank/DDBJ whole genome shotgun (WGS) entry which is preliminary data.</text>
</comment>
<dbReference type="PANTHER" id="PTHR22792">
    <property type="entry name" value="LUPUS LA PROTEIN-RELATED"/>
    <property type="match status" value="1"/>
</dbReference>
<evidence type="ECO:0000313" key="5">
    <source>
        <dbReference type="EMBL" id="KAF2312445.1"/>
    </source>
</evidence>